<reference evidence="2" key="1">
    <citation type="submission" date="2021-01" db="EMBL/GenBank/DDBJ databases">
        <authorList>
            <person name="Corre E."/>
            <person name="Pelletier E."/>
            <person name="Niang G."/>
            <person name="Scheremetjew M."/>
            <person name="Finn R."/>
            <person name="Kale V."/>
            <person name="Holt S."/>
            <person name="Cochrane G."/>
            <person name="Meng A."/>
            <person name="Brown T."/>
            <person name="Cohen L."/>
        </authorList>
    </citation>
    <scope>NUCLEOTIDE SEQUENCE</scope>
    <source>
        <strain evidence="2">RCC1383</strain>
    </source>
</reference>
<feature type="transmembrane region" description="Helical" evidence="1">
    <location>
        <begin position="86"/>
        <end position="107"/>
    </location>
</feature>
<dbReference type="AlphaFoldDB" id="A0A7S1HRL1"/>
<accession>A0A7S1HRL1</accession>
<protein>
    <submittedName>
        <fullName evidence="2">Uncharacterized protein</fullName>
    </submittedName>
</protein>
<proteinExistence type="predicted"/>
<dbReference type="EMBL" id="HBFZ01002061">
    <property type="protein sequence ID" value="CAD8988578.1"/>
    <property type="molecule type" value="Transcribed_RNA"/>
</dbReference>
<keyword evidence="1" id="KW-1133">Transmembrane helix</keyword>
<organism evidence="2">
    <name type="scientific">Phaeocystis cordata</name>
    <dbReference type="NCBI Taxonomy" id="118079"/>
    <lineage>
        <taxon>Eukaryota</taxon>
        <taxon>Haptista</taxon>
        <taxon>Haptophyta</taxon>
        <taxon>Prymnesiophyceae</taxon>
        <taxon>Phaeocystales</taxon>
        <taxon>Phaeocystaceae</taxon>
        <taxon>Phaeocystis</taxon>
    </lineage>
</organism>
<feature type="transmembrane region" description="Helical" evidence="1">
    <location>
        <begin position="119"/>
        <end position="139"/>
    </location>
</feature>
<evidence type="ECO:0000313" key="2">
    <source>
        <dbReference type="EMBL" id="CAD8988578.1"/>
    </source>
</evidence>
<name>A0A7S1HRL1_9EUKA</name>
<feature type="transmembrane region" description="Helical" evidence="1">
    <location>
        <begin position="168"/>
        <end position="187"/>
    </location>
</feature>
<feature type="transmembrane region" description="Helical" evidence="1">
    <location>
        <begin position="51"/>
        <end position="74"/>
    </location>
</feature>
<keyword evidence="1" id="KW-0812">Transmembrane</keyword>
<gene>
    <name evidence="2" type="ORF">PCOR1465_LOCUS1367</name>
</gene>
<sequence>MGWGRSAPVVTEPEGLYAPPLWFILWGVFFHTLQAYFTFRFTTSVGTGAVALRVRVAFALAAECAVFQHIYAWVDMLGISLEVQNSIFLGGLSVVLLALPCMFRTFYMEFSRTRATALTALHVFVLTGLPALLIAPFGLPPDPPGDKLVLDFPAYLKANGLPATTRNFVVEFCIMLTYLYTYLQLAGDKPHKA</sequence>
<evidence type="ECO:0000256" key="1">
    <source>
        <dbReference type="SAM" id="Phobius"/>
    </source>
</evidence>
<keyword evidence="1" id="KW-0472">Membrane</keyword>
<feature type="transmembrane region" description="Helical" evidence="1">
    <location>
        <begin position="20"/>
        <end position="39"/>
    </location>
</feature>